<evidence type="ECO:0000256" key="1">
    <source>
        <dbReference type="SAM" id="Phobius"/>
    </source>
</evidence>
<name>A0A6M2DC88_RHIMP</name>
<keyword evidence="1" id="KW-0812">Transmembrane</keyword>
<keyword evidence="1" id="KW-1133">Transmembrane helix</keyword>
<sequence>MVLYVLEFLIAFLSLPWFCITWFWLRTLHIVHKNVYFTTSNVKSLVLLSWCCMKTHFWQGLMPFRIKMYIPVLRNESVVYVCLRLPTPLFRKLSFGFIVTKLGNAWQKRQASTHLGELKHSYNCTYMYNIRMAFSMQ</sequence>
<organism evidence="2">
    <name type="scientific">Rhipicephalus microplus</name>
    <name type="common">Cattle tick</name>
    <name type="synonym">Boophilus microplus</name>
    <dbReference type="NCBI Taxonomy" id="6941"/>
    <lineage>
        <taxon>Eukaryota</taxon>
        <taxon>Metazoa</taxon>
        <taxon>Ecdysozoa</taxon>
        <taxon>Arthropoda</taxon>
        <taxon>Chelicerata</taxon>
        <taxon>Arachnida</taxon>
        <taxon>Acari</taxon>
        <taxon>Parasitiformes</taxon>
        <taxon>Ixodida</taxon>
        <taxon>Ixodoidea</taxon>
        <taxon>Ixodidae</taxon>
        <taxon>Rhipicephalinae</taxon>
        <taxon>Rhipicephalus</taxon>
        <taxon>Boophilus</taxon>
    </lineage>
</organism>
<dbReference type="EMBL" id="GHWJ01009830">
    <property type="protein sequence ID" value="NOV42567.1"/>
    <property type="molecule type" value="Transcribed_RNA"/>
</dbReference>
<proteinExistence type="predicted"/>
<protein>
    <submittedName>
        <fullName evidence="2">Putative secreted protein</fullName>
    </submittedName>
</protein>
<dbReference type="AlphaFoldDB" id="A0A6M2DC88"/>
<reference evidence="2" key="1">
    <citation type="submission" date="2019-09" db="EMBL/GenBank/DDBJ databases">
        <title>Organ-specific transcriptomic study of the physiology of the cattle tick, Rhipicephalus microplus.</title>
        <authorList>
            <person name="Tirloni L."/>
            <person name="Braz G."/>
            <person name="Gandara A.C.P."/>
            <person name="Sabadin G.A."/>
            <person name="da Silva R.M."/>
            <person name="Guizzo M.G."/>
            <person name="Machado J.A."/>
            <person name="Costa E.P."/>
            <person name="Gomes H.F."/>
            <person name="Moraes J."/>
            <person name="Mota M.B.S."/>
            <person name="Mesquita R.D."/>
            <person name="Alvarenga P.H."/>
            <person name="Alves F."/>
            <person name="Seixas A."/>
            <person name="da Fonseca R.N."/>
            <person name="Fogaca A."/>
            <person name="Logullo C."/>
            <person name="Tanaka A."/>
            <person name="Daffre S."/>
            <person name="Termignoni C."/>
            <person name="Vaz I.S.Jr."/>
            <person name="Oliveira P.L."/>
            <person name="Ribeiro J.M."/>
        </authorList>
    </citation>
    <scope>NUCLEOTIDE SEQUENCE</scope>
    <source>
        <strain evidence="2">Porto Alegre</strain>
    </source>
</reference>
<evidence type="ECO:0000313" key="2">
    <source>
        <dbReference type="EMBL" id="NOV42567.1"/>
    </source>
</evidence>
<feature type="transmembrane region" description="Helical" evidence="1">
    <location>
        <begin position="6"/>
        <end position="25"/>
    </location>
</feature>
<accession>A0A6M2DC88</accession>
<keyword evidence="1" id="KW-0472">Membrane</keyword>